<sequence length="130" mass="14545">MDIIMAKTPNAAQRNWYTAAEFPCCPQQYTNEPVKTYAEKLVPGSIFCRNEMYVSLVAKRALAGNGQSVYVISESDDGLKPWAVTIITFENGLFIHTSLGTFFQEDGAEKKYCLAQGLEWTGGHTFDDEF</sequence>
<protein>
    <submittedName>
        <fullName evidence="1">Uncharacterized protein</fullName>
    </submittedName>
</protein>
<evidence type="ECO:0000313" key="2">
    <source>
        <dbReference type="Proteomes" id="UP000192276"/>
    </source>
</evidence>
<dbReference type="EMBL" id="LWBP01000100">
    <property type="protein sequence ID" value="OQP63689.1"/>
    <property type="molecule type" value="Genomic_DNA"/>
</dbReference>
<reference evidence="2" key="1">
    <citation type="submission" date="2016-04" db="EMBL/GenBank/DDBJ databases">
        <authorList>
            <person name="Chen L."/>
            <person name="Zhuang W."/>
            <person name="Wang G."/>
        </authorList>
    </citation>
    <scope>NUCLEOTIDE SEQUENCE [LARGE SCALE GENOMIC DNA]</scope>
    <source>
        <strain evidence="2">208</strain>
    </source>
</reference>
<name>A0A1V9FZ91_9BACT</name>
<dbReference type="RefSeq" id="WP_081163769.1">
    <property type="nucleotide sequence ID" value="NZ_LWBP01000100.1"/>
</dbReference>
<dbReference type="AlphaFoldDB" id="A0A1V9FZ91"/>
<accession>A0A1V9FZ91</accession>
<dbReference type="Proteomes" id="UP000192276">
    <property type="component" value="Unassembled WGS sequence"/>
</dbReference>
<dbReference type="OrthoDB" id="6631788at2"/>
<proteinExistence type="predicted"/>
<keyword evidence="2" id="KW-1185">Reference proteome</keyword>
<organism evidence="1 2">
    <name type="scientific">Niastella populi</name>
    <dbReference type="NCBI Taxonomy" id="550983"/>
    <lineage>
        <taxon>Bacteria</taxon>
        <taxon>Pseudomonadati</taxon>
        <taxon>Bacteroidota</taxon>
        <taxon>Chitinophagia</taxon>
        <taxon>Chitinophagales</taxon>
        <taxon>Chitinophagaceae</taxon>
        <taxon>Niastella</taxon>
    </lineage>
</organism>
<comment type="caution">
    <text evidence="1">The sequence shown here is derived from an EMBL/GenBank/DDBJ whole genome shotgun (WGS) entry which is preliminary data.</text>
</comment>
<gene>
    <name evidence="1" type="ORF">A4R26_17125</name>
</gene>
<evidence type="ECO:0000313" key="1">
    <source>
        <dbReference type="EMBL" id="OQP63689.1"/>
    </source>
</evidence>